<evidence type="ECO:0000313" key="3">
    <source>
        <dbReference type="Proteomes" id="UP001162483"/>
    </source>
</evidence>
<gene>
    <name evidence="2" type="ORF">SPARVUS_LOCUS14392457</name>
</gene>
<protein>
    <submittedName>
        <fullName evidence="2">Uncharacterized protein</fullName>
    </submittedName>
</protein>
<accession>A0ABN9GMC6</accession>
<feature type="region of interest" description="Disordered" evidence="1">
    <location>
        <begin position="1"/>
        <end position="22"/>
    </location>
</feature>
<proteinExistence type="predicted"/>
<dbReference type="EMBL" id="CATNWA010018913">
    <property type="protein sequence ID" value="CAI9610269.1"/>
    <property type="molecule type" value="Genomic_DNA"/>
</dbReference>
<comment type="caution">
    <text evidence="2">The sequence shown here is derived from an EMBL/GenBank/DDBJ whole genome shotgun (WGS) entry which is preliminary data.</text>
</comment>
<organism evidence="2 3">
    <name type="scientific">Staurois parvus</name>
    <dbReference type="NCBI Taxonomy" id="386267"/>
    <lineage>
        <taxon>Eukaryota</taxon>
        <taxon>Metazoa</taxon>
        <taxon>Chordata</taxon>
        <taxon>Craniata</taxon>
        <taxon>Vertebrata</taxon>
        <taxon>Euteleostomi</taxon>
        <taxon>Amphibia</taxon>
        <taxon>Batrachia</taxon>
        <taxon>Anura</taxon>
        <taxon>Neobatrachia</taxon>
        <taxon>Ranoidea</taxon>
        <taxon>Ranidae</taxon>
        <taxon>Staurois</taxon>
    </lineage>
</organism>
<keyword evidence="3" id="KW-1185">Reference proteome</keyword>
<reference evidence="2" key="1">
    <citation type="submission" date="2023-05" db="EMBL/GenBank/DDBJ databases">
        <authorList>
            <person name="Stuckert A."/>
        </authorList>
    </citation>
    <scope>NUCLEOTIDE SEQUENCE</scope>
</reference>
<evidence type="ECO:0000256" key="1">
    <source>
        <dbReference type="SAM" id="MobiDB-lite"/>
    </source>
</evidence>
<feature type="non-terminal residue" evidence="2">
    <location>
        <position position="1"/>
    </location>
</feature>
<name>A0ABN9GMC6_9NEOB</name>
<evidence type="ECO:0000313" key="2">
    <source>
        <dbReference type="EMBL" id="CAI9610269.1"/>
    </source>
</evidence>
<dbReference type="Proteomes" id="UP001162483">
    <property type="component" value="Unassembled WGS sequence"/>
</dbReference>
<sequence length="112" mass="11783">HQVPAGDSPPAPGDHHETRTGESSVSCCFVLLCIAEQYKAACLHSEPCTAHLVKQHTINPLIAPDVNPFLPSVISTVSVLFISTDHCISVTGDVNGSYSVPPSVRMPAAVPL</sequence>